<sequence length="383" mass="42056">MALLAHMPFLATPRCTKLHSIRGKHLIKTLELLRCTAVFAFCAFLVLCLPSCPCRAVSKESYAYKMLDKISHGMATENRTLVADQEVGISGPLQRFHPVPPKVQKAFTEVLEKAYDEADEVFLTNEGYSIPKREQQVISSTGGSPTYGELSYEGVASLVEAMLPSADGSSVFMDLGSGVGKVVIATALFSGRAFSQYTGLELSGIRYEEGEHVLQQLRLLLGLIPEAASALARVDLLNEDITTSPEIDKATHVFLCSSAFSAPGCRKVVQRILESPNFQMLVTSRELPMQLPSHLTRIGSIPLQTSWSPRGEGFIYVKNDLNQVPPALLRQFLCTNGVCVLPSLHPHVSFAIQEPLKQCSCARSGMVFDVQSQCMKYTDHHYS</sequence>
<evidence type="ECO:0000256" key="1">
    <source>
        <dbReference type="ARBA" id="ARBA00012190"/>
    </source>
</evidence>
<dbReference type="Pfam" id="PF08123">
    <property type="entry name" value="DOT1"/>
    <property type="match status" value="1"/>
</dbReference>
<dbReference type="InterPro" id="IPR030445">
    <property type="entry name" value="H3-K79_meTrfase"/>
</dbReference>
<dbReference type="InterPro" id="IPR025789">
    <property type="entry name" value="DOT1_dom"/>
</dbReference>
<gene>
    <name evidence="7" type="ORF">DUNSADRAFT_3334</name>
</gene>
<protein>
    <recommendedName>
        <fullName evidence="2">Histone-lysine N-methyltransferase, H3 lysine-79 specific</fullName>
        <ecNumber evidence="1">2.1.1.360</ecNumber>
    </recommendedName>
    <alternativeName>
        <fullName evidence="4">Histone H3-K79 methyltransferase</fullName>
    </alternativeName>
</protein>
<dbReference type="Gene3D" id="3.40.50.150">
    <property type="entry name" value="Vaccinia Virus protein VP39"/>
    <property type="match status" value="1"/>
</dbReference>
<dbReference type="InterPro" id="IPR029063">
    <property type="entry name" value="SAM-dependent_MTases_sf"/>
</dbReference>
<accession>A0ABQ7GU47</accession>
<evidence type="ECO:0000259" key="6">
    <source>
        <dbReference type="Pfam" id="PF08123"/>
    </source>
</evidence>
<dbReference type="PANTHER" id="PTHR21451">
    <property type="entry name" value="HISTONE H3 METHYLTRANSFERASE"/>
    <property type="match status" value="1"/>
</dbReference>
<evidence type="ECO:0000256" key="4">
    <source>
        <dbReference type="ARBA" id="ARBA00029821"/>
    </source>
</evidence>
<dbReference type="EC" id="2.1.1.360" evidence="1"/>
<reference evidence="7" key="1">
    <citation type="submission" date="2017-08" db="EMBL/GenBank/DDBJ databases">
        <authorList>
            <person name="Polle J.E."/>
            <person name="Barry K."/>
            <person name="Cushman J."/>
            <person name="Schmutz J."/>
            <person name="Tran D."/>
            <person name="Hathwaick L.T."/>
            <person name="Yim W.C."/>
            <person name="Jenkins J."/>
            <person name="Mckie-Krisberg Z.M."/>
            <person name="Prochnik S."/>
            <person name="Lindquist E."/>
            <person name="Dockter R.B."/>
            <person name="Adam C."/>
            <person name="Molina H."/>
            <person name="Bunkerborg J."/>
            <person name="Jin E."/>
            <person name="Buchheim M."/>
            <person name="Magnuson J."/>
        </authorList>
    </citation>
    <scope>NUCLEOTIDE SEQUENCE</scope>
    <source>
        <strain evidence="7">CCAP 19/18</strain>
    </source>
</reference>
<feature type="domain" description="DOT1" evidence="6">
    <location>
        <begin position="143"/>
        <end position="275"/>
    </location>
</feature>
<name>A0ABQ7GU47_DUNSA</name>
<dbReference type="EMBL" id="MU069589">
    <property type="protein sequence ID" value="KAF5838139.1"/>
    <property type="molecule type" value="Genomic_DNA"/>
</dbReference>
<comment type="catalytic activity">
    <reaction evidence="5">
        <text>L-lysyl(79)-[histone H3] + 3 S-adenosyl-L-methionine = N(6),N(6),N(6)-trimethyl-L-lysyl(79)-[histone H3] + 3 S-adenosyl-L-homocysteine + 3 H(+)</text>
        <dbReference type="Rhea" id="RHEA:60328"/>
        <dbReference type="Rhea" id="RHEA-COMP:15549"/>
        <dbReference type="Rhea" id="RHEA-COMP:15552"/>
        <dbReference type="ChEBI" id="CHEBI:15378"/>
        <dbReference type="ChEBI" id="CHEBI:29969"/>
        <dbReference type="ChEBI" id="CHEBI:57856"/>
        <dbReference type="ChEBI" id="CHEBI:59789"/>
        <dbReference type="ChEBI" id="CHEBI:61961"/>
        <dbReference type="EC" id="2.1.1.360"/>
    </reaction>
</comment>
<organism evidence="7 8">
    <name type="scientific">Dunaliella salina</name>
    <name type="common">Green alga</name>
    <name type="synonym">Protococcus salinus</name>
    <dbReference type="NCBI Taxonomy" id="3046"/>
    <lineage>
        <taxon>Eukaryota</taxon>
        <taxon>Viridiplantae</taxon>
        <taxon>Chlorophyta</taxon>
        <taxon>core chlorophytes</taxon>
        <taxon>Chlorophyceae</taxon>
        <taxon>CS clade</taxon>
        <taxon>Chlamydomonadales</taxon>
        <taxon>Dunaliellaceae</taxon>
        <taxon>Dunaliella</taxon>
    </lineage>
</organism>
<evidence type="ECO:0000313" key="8">
    <source>
        <dbReference type="Proteomes" id="UP000815325"/>
    </source>
</evidence>
<dbReference type="SUPFAM" id="SSF53335">
    <property type="entry name" value="S-adenosyl-L-methionine-dependent methyltransferases"/>
    <property type="match status" value="1"/>
</dbReference>
<keyword evidence="3" id="KW-0156">Chromatin regulator</keyword>
<comment type="caution">
    <text evidence="7">The sequence shown here is derived from an EMBL/GenBank/DDBJ whole genome shotgun (WGS) entry which is preliminary data.</text>
</comment>
<dbReference type="Proteomes" id="UP000815325">
    <property type="component" value="Unassembled WGS sequence"/>
</dbReference>
<keyword evidence="8" id="KW-1185">Reference proteome</keyword>
<dbReference type="PANTHER" id="PTHR21451:SF19">
    <property type="entry name" value="ACTIVATED IN BLOCKED UNFOLDED PROTEIN RESPONSE"/>
    <property type="match status" value="1"/>
</dbReference>
<evidence type="ECO:0000313" key="7">
    <source>
        <dbReference type="EMBL" id="KAF5838139.1"/>
    </source>
</evidence>
<evidence type="ECO:0000256" key="5">
    <source>
        <dbReference type="ARBA" id="ARBA00047770"/>
    </source>
</evidence>
<proteinExistence type="predicted"/>
<evidence type="ECO:0000256" key="3">
    <source>
        <dbReference type="ARBA" id="ARBA00022853"/>
    </source>
</evidence>
<evidence type="ECO:0000256" key="2">
    <source>
        <dbReference type="ARBA" id="ARBA00020987"/>
    </source>
</evidence>